<dbReference type="Proteomes" id="UP000318538">
    <property type="component" value="Chromosome"/>
</dbReference>
<evidence type="ECO:0008006" key="3">
    <source>
        <dbReference type="Google" id="ProtNLM"/>
    </source>
</evidence>
<dbReference type="Gene3D" id="2.60.40.10">
    <property type="entry name" value="Immunoglobulins"/>
    <property type="match status" value="1"/>
</dbReference>
<dbReference type="InterPro" id="IPR013783">
    <property type="entry name" value="Ig-like_fold"/>
</dbReference>
<dbReference type="AlphaFoldDB" id="A0A517N6P1"/>
<proteinExistence type="predicted"/>
<dbReference type="PANTHER" id="PTHR37833">
    <property type="entry name" value="LIPOPROTEIN-RELATED"/>
    <property type="match status" value="1"/>
</dbReference>
<protein>
    <recommendedName>
        <fullName evidence="3">DUF1573 domain-containing protein</fullName>
    </recommendedName>
</protein>
<dbReference type="Pfam" id="PF07610">
    <property type="entry name" value="DUF1573"/>
    <property type="match status" value="1"/>
</dbReference>
<dbReference type="PANTHER" id="PTHR37833:SF1">
    <property type="entry name" value="SIGNAL PEPTIDE PROTEIN"/>
    <property type="match status" value="1"/>
</dbReference>
<sequence length="395" mass="43545">MNVLGRRLIIGGITLASIAGVSGWLVASVRYEPHGIPKALRPAFKAKIAEVQQRTQSVAKDPSAFPIAAVDQTTFHFGMLDPHSTVHHAFEIRNEGETPLTVGVRETSCKCTVGSLGSPVLLPGGKTNVTLTWHTGYQVESYEQTATITTNDPSKPTIQLKVQGQVRAELVVPTKLVFPKADPGEVPEASLLVYSQIWDDFYLASAESDLPSFHWRVDPVSVDDPELHDKDAKWAWRVHVSAAGSSRGKFAGEVKLHFQTPDSDLPVTRVVNLSGSVRSPICFYSPDIHQHDGLEIGTLPNNQDHQFKLLVRNRGPQDRNVQVISVQPPQLMAELKPMSRPGDYRLILTMPSGATPVVFNRDRQHGYVEVGDPDDPTYRNWFPVYGAGVQVDARR</sequence>
<dbReference type="InterPro" id="IPR011467">
    <property type="entry name" value="DUF1573"/>
</dbReference>
<reference evidence="1 2" key="1">
    <citation type="submission" date="2019-02" db="EMBL/GenBank/DDBJ databases">
        <title>Deep-cultivation of Planctomycetes and their phenomic and genomic characterization uncovers novel biology.</title>
        <authorList>
            <person name="Wiegand S."/>
            <person name="Jogler M."/>
            <person name="Boedeker C."/>
            <person name="Pinto D."/>
            <person name="Vollmers J."/>
            <person name="Rivas-Marin E."/>
            <person name="Kohn T."/>
            <person name="Peeters S.H."/>
            <person name="Heuer A."/>
            <person name="Rast P."/>
            <person name="Oberbeckmann S."/>
            <person name="Bunk B."/>
            <person name="Jeske O."/>
            <person name="Meyerdierks A."/>
            <person name="Storesund J.E."/>
            <person name="Kallscheuer N."/>
            <person name="Luecker S."/>
            <person name="Lage O.M."/>
            <person name="Pohl T."/>
            <person name="Merkel B.J."/>
            <person name="Hornburger P."/>
            <person name="Mueller R.-W."/>
            <person name="Bruemmer F."/>
            <person name="Labrenz M."/>
            <person name="Spormann A.M."/>
            <person name="Op den Camp H."/>
            <person name="Overmann J."/>
            <person name="Amann R."/>
            <person name="Jetten M.S.M."/>
            <person name="Mascher T."/>
            <person name="Medema M.H."/>
            <person name="Devos D.P."/>
            <person name="Kaster A.-K."/>
            <person name="Ovreas L."/>
            <person name="Rohde M."/>
            <person name="Galperin M.Y."/>
            <person name="Jogler C."/>
        </authorList>
    </citation>
    <scope>NUCLEOTIDE SEQUENCE [LARGE SCALE GENOMIC DNA]</scope>
    <source>
        <strain evidence="1 2">K22_7</strain>
    </source>
</reference>
<evidence type="ECO:0000313" key="2">
    <source>
        <dbReference type="Proteomes" id="UP000318538"/>
    </source>
</evidence>
<dbReference type="EMBL" id="CP036525">
    <property type="protein sequence ID" value="QDT02814.1"/>
    <property type="molecule type" value="Genomic_DNA"/>
</dbReference>
<accession>A0A517N6P1</accession>
<organism evidence="1 2">
    <name type="scientific">Rubripirellula lacrimiformis</name>
    <dbReference type="NCBI Taxonomy" id="1930273"/>
    <lineage>
        <taxon>Bacteria</taxon>
        <taxon>Pseudomonadati</taxon>
        <taxon>Planctomycetota</taxon>
        <taxon>Planctomycetia</taxon>
        <taxon>Pirellulales</taxon>
        <taxon>Pirellulaceae</taxon>
        <taxon>Rubripirellula</taxon>
    </lineage>
</organism>
<name>A0A517N6P1_9BACT</name>
<dbReference type="KEGG" id="rlc:K227x_11920"/>
<dbReference type="OrthoDB" id="270309at2"/>
<gene>
    <name evidence="1" type="ORF">K227x_11920</name>
</gene>
<keyword evidence="2" id="KW-1185">Reference proteome</keyword>
<evidence type="ECO:0000313" key="1">
    <source>
        <dbReference type="EMBL" id="QDT02814.1"/>
    </source>
</evidence>
<dbReference type="RefSeq" id="WP_145168617.1">
    <property type="nucleotide sequence ID" value="NZ_CP036525.1"/>
</dbReference>